<accession>A0A3E1NF28</accession>
<dbReference type="Proteomes" id="UP000261284">
    <property type="component" value="Unassembled WGS sequence"/>
</dbReference>
<evidence type="ECO:0000313" key="3">
    <source>
        <dbReference type="Proteomes" id="UP000261284"/>
    </source>
</evidence>
<dbReference type="InterPro" id="IPR010982">
    <property type="entry name" value="Lambda_DNA-bd_dom_sf"/>
</dbReference>
<dbReference type="Gene3D" id="1.10.260.40">
    <property type="entry name" value="lambda repressor-like DNA-binding domains"/>
    <property type="match status" value="1"/>
</dbReference>
<dbReference type="RefSeq" id="WP_116849025.1">
    <property type="nucleotide sequence ID" value="NZ_QTJU01000009.1"/>
</dbReference>
<name>A0A3E1NF28_9BACT</name>
<keyword evidence="3" id="KW-1185">Reference proteome</keyword>
<dbReference type="SMART" id="SM00530">
    <property type="entry name" value="HTH_XRE"/>
    <property type="match status" value="1"/>
</dbReference>
<dbReference type="EMBL" id="QTJU01000009">
    <property type="protein sequence ID" value="RFM26472.1"/>
    <property type="molecule type" value="Genomic_DNA"/>
</dbReference>
<dbReference type="PANTHER" id="PTHR40455">
    <property type="entry name" value="ANTITOXIN HIGA"/>
    <property type="match status" value="1"/>
</dbReference>
<dbReference type="PANTHER" id="PTHR40455:SF1">
    <property type="entry name" value="ANTITOXIN HIGA"/>
    <property type="match status" value="1"/>
</dbReference>
<dbReference type="GO" id="GO:0001046">
    <property type="term" value="F:core promoter sequence-specific DNA binding"/>
    <property type="evidence" value="ECO:0007669"/>
    <property type="project" value="TreeGrafter"/>
</dbReference>
<evidence type="ECO:0000313" key="2">
    <source>
        <dbReference type="EMBL" id="RFM26472.1"/>
    </source>
</evidence>
<organism evidence="2 3">
    <name type="scientific">Deminuibacter soli</name>
    <dbReference type="NCBI Taxonomy" id="2291815"/>
    <lineage>
        <taxon>Bacteria</taxon>
        <taxon>Pseudomonadati</taxon>
        <taxon>Bacteroidota</taxon>
        <taxon>Chitinophagia</taxon>
        <taxon>Chitinophagales</taxon>
        <taxon>Chitinophagaceae</taxon>
        <taxon>Deminuibacter</taxon>
    </lineage>
</organism>
<dbReference type="SUPFAM" id="SSF47413">
    <property type="entry name" value="lambda repressor-like DNA-binding domains"/>
    <property type="match status" value="1"/>
</dbReference>
<comment type="caution">
    <text evidence="2">The sequence shown here is derived from an EMBL/GenBank/DDBJ whole genome shotgun (WGS) entry which is preliminary data.</text>
</comment>
<dbReference type="InterPro" id="IPR001387">
    <property type="entry name" value="Cro/C1-type_HTH"/>
</dbReference>
<evidence type="ECO:0000259" key="1">
    <source>
        <dbReference type="PROSITE" id="PS50943"/>
    </source>
</evidence>
<dbReference type="Pfam" id="PF01381">
    <property type="entry name" value="HTH_3"/>
    <property type="match status" value="1"/>
</dbReference>
<dbReference type="PROSITE" id="PS50943">
    <property type="entry name" value="HTH_CROC1"/>
    <property type="match status" value="1"/>
</dbReference>
<dbReference type="OrthoDB" id="672730at2"/>
<dbReference type="AlphaFoldDB" id="A0A3E1NF28"/>
<proteinExistence type="predicted"/>
<protein>
    <submittedName>
        <fullName evidence="2">Helix-turn-helix domain-containing protein</fullName>
    </submittedName>
</protein>
<feature type="domain" description="HTH cro/C1-type" evidence="1">
    <location>
        <begin position="65"/>
        <end position="119"/>
    </location>
</feature>
<reference evidence="2 3" key="1">
    <citation type="submission" date="2018-08" db="EMBL/GenBank/DDBJ databases">
        <title>Chitinophagaceae sp. K23C18032701, a novel bacterium isolated from forest soil.</title>
        <authorList>
            <person name="Wang C."/>
        </authorList>
    </citation>
    <scope>NUCLEOTIDE SEQUENCE [LARGE SCALE GENOMIC DNA]</scope>
    <source>
        <strain evidence="2 3">K23C18032701</strain>
    </source>
</reference>
<sequence length="128" mass="14682">MVALQFRVIKTEAQYNDYCAQLEELVTLPSKTQQQQDVIELLTLLIEKWDAAHNTFLESNPVEVLQYLMQENGLKAVDLSAALGISKSLLSDVLHYRRGLSKEMIRKLSVHFKVSQELFNRPYGNKEA</sequence>
<dbReference type="GO" id="GO:0006355">
    <property type="term" value="P:regulation of DNA-templated transcription"/>
    <property type="evidence" value="ECO:0007669"/>
    <property type="project" value="InterPro"/>
</dbReference>
<gene>
    <name evidence="2" type="ORF">DXN05_19800</name>
</gene>
<dbReference type="InterPro" id="IPR039060">
    <property type="entry name" value="Antitox_HigA"/>
</dbReference>